<name>A0A0J8E2M0_BETVV</name>
<dbReference type="Proteomes" id="UP000035740">
    <property type="component" value="Unassembled WGS sequence"/>
</dbReference>
<dbReference type="Gramene" id="KMS97350">
    <property type="protein sequence ID" value="KMS97350"/>
    <property type="gene ID" value="BVRB_6g155930"/>
</dbReference>
<protein>
    <submittedName>
        <fullName evidence="2">Uncharacterized protein</fullName>
    </submittedName>
</protein>
<evidence type="ECO:0000313" key="3">
    <source>
        <dbReference type="Proteomes" id="UP000035740"/>
    </source>
</evidence>
<proteinExistence type="predicted"/>
<evidence type="ECO:0000313" key="2">
    <source>
        <dbReference type="EMBL" id="KMS97350.1"/>
    </source>
</evidence>
<accession>A0A0J8E2M0</accession>
<gene>
    <name evidence="2" type="ORF">BVRB_6g155930</name>
</gene>
<sequence length="52" mass="6081">MFVGHNFLRPFTYNKESIHDSSLTKNKESNKHLRGAKKKKESIRVTVTHLIN</sequence>
<feature type="region of interest" description="Disordered" evidence="1">
    <location>
        <begin position="22"/>
        <end position="41"/>
    </location>
</feature>
<reference evidence="2 3" key="1">
    <citation type="journal article" date="2014" name="Nature">
        <title>The genome of the recently domesticated crop plant sugar beet (Beta vulgaris).</title>
        <authorList>
            <person name="Dohm J.C."/>
            <person name="Minoche A.E."/>
            <person name="Holtgrawe D."/>
            <person name="Capella-Gutierrez S."/>
            <person name="Zakrzewski F."/>
            <person name="Tafer H."/>
            <person name="Rupp O."/>
            <person name="Sorensen T.R."/>
            <person name="Stracke R."/>
            <person name="Reinhardt R."/>
            <person name="Goesmann A."/>
            <person name="Kraft T."/>
            <person name="Schulz B."/>
            <person name="Stadler P.F."/>
            <person name="Schmidt T."/>
            <person name="Gabaldon T."/>
            <person name="Lehrach H."/>
            <person name="Weisshaar B."/>
            <person name="Himmelbauer H."/>
        </authorList>
    </citation>
    <scope>NUCLEOTIDE SEQUENCE [LARGE SCALE GENOMIC DNA]</scope>
    <source>
        <tissue evidence="2">Taproot</tissue>
    </source>
</reference>
<organism evidence="2 3">
    <name type="scientific">Beta vulgaris subsp. vulgaris</name>
    <name type="common">Beet</name>
    <dbReference type="NCBI Taxonomy" id="3555"/>
    <lineage>
        <taxon>Eukaryota</taxon>
        <taxon>Viridiplantae</taxon>
        <taxon>Streptophyta</taxon>
        <taxon>Embryophyta</taxon>
        <taxon>Tracheophyta</taxon>
        <taxon>Spermatophyta</taxon>
        <taxon>Magnoliopsida</taxon>
        <taxon>eudicotyledons</taxon>
        <taxon>Gunneridae</taxon>
        <taxon>Pentapetalae</taxon>
        <taxon>Caryophyllales</taxon>
        <taxon>Chenopodiaceae</taxon>
        <taxon>Betoideae</taxon>
        <taxon>Beta</taxon>
    </lineage>
</organism>
<evidence type="ECO:0000256" key="1">
    <source>
        <dbReference type="SAM" id="MobiDB-lite"/>
    </source>
</evidence>
<dbReference type="EMBL" id="KQ090325">
    <property type="protein sequence ID" value="KMS97350.1"/>
    <property type="molecule type" value="Genomic_DNA"/>
</dbReference>
<dbReference type="AlphaFoldDB" id="A0A0J8E2M0"/>
<keyword evidence="3" id="KW-1185">Reference proteome</keyword>
<feature type="compositionally biased region" description="Basic residues" evidence="1">
    <location>
        <begin position="32"/>
        <end position="41"/>
    </location>
</feature>